<feature type="transmembrane region" description="Helical" evidence="6">
    <location>
        <begin position="208"/>
        <end position="226"/>
    </location>
</feature>
<evidence type="ECO:0000256" key="3">
    <source>
        <dbReference type="ARBA" id="ARBA00022692"/>
    </source>
</evidence>
<feature type="domain" description="RDD" evidence="7">
    <location>
        <begin position="92"/>
        <end position="238"/>
    </location>
</feature>
<evidence type="ECO:0000256" key="2">
    <source>
        <dbReference type="ARBA" id="ARBA00022475"/>
    </source>
</evidence>
<evidence type="ECO:0000313" key="9">
    <source>
        <dbReference type="EMBL" id="MFC4525735.1"/>
    </source>
</evidence>
<evidence type="ECO:0000256" key="1">
    <source>
        <dbReference type="ARBA" id="ARBA00004651"/>
    </source>
</evidence>
<dbReference type="EMBL" id="JBHSGA010000008">
    <property type="protein sequence ID" value="MFC4525735.1"/>
    <property type="molecule type" value="Genomic_DNA"/>
</dbReference>
<dbReference type="Pfam" id="PF06271">
    <property type="entry name" value="RDD"/>
    <property type="match status" value="1"/>
</dbReference>
<dbReference type="PANTHER" id="PTHR36115">
    <property type="entry name" value="PROLINE-RICH ANTIGEN HOMOLOG-RELATED"/>
    <property type="match status" value="1"/>
</dbReference>
<accession>A0ABV9BZ35</accession>
<protein>
    <submittedName>
        <fullName evidence="9">RDD family protein</fullName>
    </submittedName>
</protein>
<gene>
    <name evidence="9" type="ORF">ACFO5W_03725</name>
</gene>
<dbReference type="InterPro" id="IPR010432">
    <property type="entry name" value="RDD"/>
</dbReference>
<dbReference type="InterPro" id="IPR025640">
    <property type="entry name" value="GYF_2"/>
</dbReference>
<evidence type="ECO:0000256" key="6">
    <source>
        <dbReference type="SAM" id="Phobius"/>
    </source>
</evidence>
<keyword evidence="4 6" id="KW-1133">Transmembrane helix</keyword>
<keyword evidence="2" id="KW-1003">Cell membrane</keyword>
<keyword evidence="10" id="KW-1185">Reference proteome</keyword>
<dbReference type="PANTHER" id="PTHR36115:SF9">
    <property type="entry name" value="LMO1584 PROTEIN"/>
    <property type="match status" value="1"/>
</dbReference>
<feature type="domain" description="GYF" evidence="8">
    <location>
        <begin position="16"/>
        <end position="59"/>
    </location>
</feature>
<evidence type="ECO:0000259" key="7">
    <source>
        <dbReference type="Pfam" id="PF06271"/>
    </source>
</evidence>
<sequence length="265" mass="28931">MDAIDYAEHAFMEVWIGRDGERHGPYTEVEVRQWLRSGQVSASDLGWHEGLADWQPLSALFPEELSPSPAYPPRMPPVQSAPTTTAALDDNAGFWKRVAAYFIDSIILSIPGALIEKMMGGDAAQATLEQAQAAASDDAQALLAALSQYYTTMTPAFLIITAMIWLYFAICESSAWQATLGKLVLRIRVTDMQGERISFLRAFGRYPAKYLSALILGIGFLMVGWTQRKQGLHDLIANTLVLNGRAGELKDAGKKTGANAGSFNA</sequence>
<dbReference type="InterPro" id="IPR051791">
    <property type="entry name" value="Pra-immunoreactive"/>
</dbReference>
<dbReference type="Pfam" id="PF14237">
    <property type="entry name" value="GYF_2"/>
    <property type="match status" value="1"/>
</dbReference>
<evidence type="ECO:0000256" key="4">
    <source>
        <dbReference type="ARBA" id="ARBA00022989"/>
    </source>
</evidence>
<evidence type="ECO:0000259" key="8">
    <source>
        <dbReference type="Pfam" id="PF14237"/>
    </source>
</evidence>
<comment type="caution">
    <text evidence="9">The sequence shown here is derived from an EMBL/GenBank/DDBJ whole genome shotgun (WGS) entry which is preliminary data.</text>
</comment>
<keyword evidence="5 6" id="KW-0472">Membrane</keyword>
<evidence type="ECO:0000256" key="5">
    <source>
        <dbReference type="ARBA" id="ARBA00023136"/>
    </source>
</evidence>
<evidence type="ECO:0000313" key="10">
    <source>
        <dbReference type="Proteomes" id="UP001595961"/>
    </source>
</evidence>
<proteinExistence type="predicted"/>
<comment type="subcellular location">
    <subcellularLocation>
        <location evidence="1">Cell membrane</location>
        <topology evidence="1">Multi-pass membrane protein</topology>
    </subcellularLocation>
</comment>
<reference evidence="10" key="1">
    <citation type="journal article" date="2019" name="Int. J. Syst. Evol. Microbiol.">
        <title>The Global Catalogue of Microorganisms (GCM) 10K type strain sequencing project: providing services to taxonomists for standard genome sequencing and annotation.</title>
        <authorList>
            <consortium name="The Broad Institute Genomics Platform"/>
            <consortium name="The Broad Institute Genome Sequencing Center for Infectious Disease"/>
            <person name="Wu L."/>
            <person name="Ma J."/>
        </authorList>
    </citation>
    <scope>NUCLEOTIDE SEQUENCE [LARGE SCALE GENOMIC DNA]</scope>
    <source>
        <strain evidence="10">CCM 4481</strain>
    </source>
</reference>
<keyword evidence="3 6" id="KW-0812">Transmembrane</keyword>
<feature type="transmembrane region" description="Helical" evidence="6">
    <location>
        <begin position="149"/>
        <end position="170"/>
    </location>
</feature>
<dbReference type="Proteomes" id="UP001595961">
    <property type="component" value="Unassembled WGS sequence"/>
</dbReference>
<dbReference type="RefSeq" id="WP_323134930.1">
    <property type="nucleotide sequence ID" value="NZ_CP064028.1"/>
</dbReference>
<organism evidence="9 10">
    <name type="scientific">Dyella halodurans</name>
    <dbReference type="NCBI Taxonomy" id="1920171"/>
    <lineage>
        <taxon>Bacteria</taxon>
        <taxon>Pseudomonadati</taxon>
        <taxon>Pseudomonadota</taxon>
        <taxon>Gammaproteobacteria</taxon>
        <taxon>Lysobacterales</taxon>
        <taxon>Rhodanobacteraceae</taxon>
        <taxon>Dyella</taxon>
    </lineage>
</organism>
<name>A0ABV9BZ35_9GAMM</name>